<dbReference type="EMBL" id="CP016076">
    <property type="protein sequence ID" value="APU17850.1"/>
    <property type="molecule type" value="Genomic_DNA"/>
</dbReference>
<sequence length="295" mass="31581">MVNEDELRAGLRAAVAGEPPMRLDPDRMATKAEVHTRRRRSMFGAAVGTLAVFGAVAVAPALTGQGGGDGMSAAAISSSMAPPPPEAAERLPDLTDMEKLAILPDGFVLEEPEFVWPPEGVSAPEYSRGELYERSQALRPYLDERIDQVVPEASGAYYTEAFGTEGVGDIDEDARSVGAPIYFEDSLGDGMAFVQVMAGGPPERDILCQPGQFACGYQLLDDGSLLVAYAHDASQTMTAGFASVNHLRLDGEVVRFSAYDHGRIVGDEVPDLRDGPSLNWDQLIELATDESITIF</sequence>
<keyword evidence="1" id="KW-0812">Transmembrane</keyword>
<keyword evidence="1" id="KW-0472">Membrane</keyword>
<evidence type="ECO:0000313" key="3">
    <source>
        <dbReference type="Proteomes" id="UP000185511"/>
    </source>
</evidence>
<evidence type="ECO:0000313" key="2">
    <source>
        <dbReference type="EMBL" id="APU17850.1"/>
    </source>
</evidence>
<feature type="transmembrane region" description="Helical" evidence="1">
    <location>
        <begin position="41"/>
        <end position="62"/>
    </location>
</feature>
<gene>
    <name evidence="2" type="ORF">UA74_29290</name>
</gene>
<keyword evidence="1" id="KW-1133">Transmembrane helix</keyword>
<dbReference type="AlphaFoldDB" id="A0AAC9LJ92"/>
<name>A0AAC9LJ92_9PSEU</name>
<dbReference type="Proteomes" id="UP000185511">
    <property type="component" value="Chromosome"/>
</dbReference>
<accession>A0AAC9LJ92</accession>
<protein>
    <submittedName>
        <fullName evidence="2">Uncharacterized protein</fullName>
    </submittedName>
</protein>
<dbReference type="KEGG" id="acad:UA74_29290"/>
<evidence type="ECO:0000256" key="1">
    <source>
        <dbReference type="SAM" id="Phobius"/>
    </source>
</evidence>
<organism evidence="2 3">
    <name type="scientific">Actinoalloteichus fjordicus</name>
    <dbReference type="NCBI Taxonomy" id="1612552"/>
    <lineage>
        <taxon>Bacteria</taxon>
        <taxon>Bacillati</taxon>
        <taxon>Actinomycetota</taxon>
        <taxon>Actinomycetes</taxon>
        <taxon>Pseudonocardiales</taxon>
        <taxon>Pseudonocardiaceae</taxon>
        <taxon>Actinoalloteichus</taxon>
    </lineage>
</organism>
<keyword evidence="3" id="KW-1185">Reference proteome</keyword>
<proteinExistence type="predicted"/>
<reference evidence="3" key="1">
    <citation type="submission" date="2016-06" db="EMBL/GenBank/DDBJ databases">
        <title>Complete genome sequence of Actinoalloteichus fjordicus DSM 46855 (=ADI127-17), type strain of the new species Actinoalloteichus fjordicus.</title>
        <authorList>
            <person name="Ruckert C."/>
            <person name="Nouioui I."/>
            <person name="Willmese J."/>
            <person name="van Wezel G."/>
            <person name="Klenk H.-P."/>
            <person name="Kalinowski J."/>
            <person name="Zotchev S.B."/>
        </authorList>
    </citation>
    <scope>NUCLEOTIDE SEQUENCE [LARGE SCALE GENOMIC DNA]</scope>
    <source>
        <strain evidence="3">ADI127-7</strain>
    </source>
</reference>